<organism evidence="1 2">
    <name type="scientific">Portunus trituberculatus</name>
    <name type="common">Swimming crab</name>
    <name type="synonym">Neptunus trituberculatus</name>
    <dbReference type="NCBI Taxonomy" id="210409"/>
    <lineage>
        <taxon>Eukaryota</taxon>
        <taxon>Metazoa</taxon>
        <taxon>Ecdysozoa</taxon>
        <taxon>Arthropoda</taxon>
        <taxon>Crustacea</taxon>
        <taxon>Multicrustacea</taxon>
        <taxon>Malacostraca</taxon>
        <taxon>Eumalacostraca</taxon>
        <taxon>Eucarida</taxon>
        <taxon>Decapoda</taxon>
        <taxon>Pleocyemata</taxon>
        <taxon>Brachyura</taxon>
        <taxon>Eubrachyura</taxon>
        <taxon>Portunoidea</taxon>
        <taxon>Portunidae</taxon>
        <taxon>Portuninae</taxon>
        <taxon>Portunus</taxon>
    </lineage>
</organism>
<reference evidence="1 2" key="1">
    <citation type="submission" date="2019-05" db="EMBL/GenBank/DDBJ databases">
        <title>Another draft genome of Portunus trituberculatus and its Hox gene families provides insights of decapod evolution.</title>
        <authorList>
            <person name="Jeong J.-H."/>
            <person name="Song I."/>
            <person name="Kim S."/>
            <person name="Choi T."/>
            <person name="Kim D."/>
            <person name="Ryu S."/>
            <person name="Kim W."/>
        </authorList>
    </citation>
    <scope>NUCLEOTIDE SEQUENCE [LARGE SCALE GENOMIC DNA]</scope>
    <source>
        <tissue evidence="1">Muscle</tissue>
    </source>
</reference>
<sequence length="83" mass="9457">MWNSQLREGEWESTARFTLADIPIRAVRVVGYLEVLSEQRCAVSRSPKHMVSAGASLHVPAHAVDMLRCSQQRQESGRNYWKS</sequence>
<dbReference type="AlphaFoldDB" id="A0A5B7D791"/>
<dbReference type="EMBL" id="VSRR010000564">
    <property type="protein sequence ID" value="MPC17168.1"/>
    <property type="molecule type" value="Genomic_DNA"/>
</dbReference>
<gene>
    <name evidence="1" type="ORF">E2C01_010015</name>
</gene>
<protein>
    <submittedName>
        <fullName evidence="1">Uncharacterized protein</fullName>
    </submittedName>
</protein>
<proteinExistence type="predicted"/>
<comment type="caution">
    <text evidence="1">The sequence shown here is derived from an EMBL/GenBank/DDBJ whole genome shotgun (WGS) entry which is preliminary data.</text>
</comment>
<accession>A0A5B7D791</accession>
<evidence type="ECO:0000313" key="2">
    <source>
        <dbReference type="Proteomes" id="UP000324222"/>
    </source>
</evidence>
<dbReference type="Proteomes" id="UP000324222">
    <property type="component" value="Unassembled WGS sequence"/>
</dbReference>
<evidence type="ECO:0000313" key="1">
    <source>
        <dbReference type="EMBL" id="MPC17168.1"/>
    </source>
</evidence>
<name>A0A5B7D791_PORTR</name>
<keyword evidence="2" id="KW-1185">Reference proteome</keyword>